<dbReference type="RefSeq" id="WP_279245846.1">
    <property type="nucleotide sequence ID" value="NZ_SHNN01000002.1"/>
</dbReference>
<organism evidence="6 7">
    <name type="scientific">Candidatus Litorirhabdus singularis</name>
    <dbReference type="NCBI Taxonomy" id="2518993"/>
    <lineage>
        <taxon>Bacteria</taxon>
        <taxon>Pseudomonadati</taxon>
        <taxon>Pseudomonadota</taxon>
        <taxon>Gammaproteobacteria</taxon>
        <taxon>Cellvibrionales</taxon>
        <taxon>Halieaceae</taxon>
        <taxon>Candidatus Litorirhabdus</taxon>
    </lineage>
</organism>
<evidence type="ECO:0000256" key="2">
    <source>
        <dbReference type="ARBA" id="ARBA00008571"/>
    </source>
</evidence>
<gene>
    <name evidence="6" type="ORF">EYC98_13395</name>
</gene>
<dbReference type="Gene3D" id="1.10.150.250">
    <property type="entry name" value="Flavinator of succinate dehydrogenase"/>
    <property type="match status" value="1"/>
</dbReference>
<evidence type="ECO:0000256" key="3">
    <source>
        <dbReference type="ARBA" id="ARBA00019418"/>
    </source>
</evidence>
<dbReference type="InterPro" id="IPR005631">
    <property type="entry name" value="SDH"/>
</dbReference>
<keyword evidence="7" id="KW-1185">Reference proteome</keyword>
<dbReference type="SUPFAM" id="SSF109910">
    <property type="entry name" value="YgfY-like"/>
    <property type="match status" value="1"/>
</dbReference>
<dbReference type="Pfam" id="PF03937">
    <property type="entry name" value="Sdh5"/>
    <property type="match status" value="1"/>
</dbReference>
<comment type="subcellular location">
    <subcellularLocation>
        <location evidence="1">Cytoplasm</location>
    </subcellularLocation>
</comment>
<evidence type="ECO:0000256" key="4">
    <source>
        <dbReference type="ARBA" id="ARBA00022490"/>
    </source>
</evidence>
<comment type="similarity">
    <text evidence="2">Belongs to the SdhE FAD assembly factor family.</text>
</comment>
<evidence type="ECO:0000313" key="6">
    <source>
        <dbReference type="EMBL" id="MCX2981852.1"/>
    </source>
</evidence>
<sequence length="85" mass="10347">MTTDIEFNRLCWHSRRGMLELDLILEPFVQRRFRELSAADQLRYERLLECEDQDLFSWFLGRVEPEDEEIAAIVRRILEFVRSDI</sequence>
<comment type="caution">
    <text evidence="6">The sequence shown here is derived from an EMBL/GenBank/DDBJ whole genome shotgun (WGS) entry which is preliminary data.</text>
</comment>
<evidence type="ECO:0000313" key="7">
    <source>
        <dbReference type="Proteomes" id="UP001143362"/>
    </source>
</evidence>
<keyword evidence="4" id="KW-0963">Cytoplasm</keyword>
<dbReference type="EMBL" id="SHNN01000002">
    <property type="protein sequence ID" value="MCX2981852.1"/>
    <property type="molecule type" value="Genomic_DNA"/>
</dbReference>
<dbReference type="Proteomes" id="UP001143362">
    <property type="component" value="Unassembled WGS sequence"/>
</dbReference>
<dbReference type="PANTHER" id="PTHR39585:SF1">
    <property type="entry name" value="FAD ASSEMBLY FACTOR SDHE"/>
    <property type="match status" value="1"/>
</dbReference>
<dbReference type="InterPro" id="IPR050531">
    <property type="entry name" value="SdhE_FAD_assembly_factor"/>
</dbReference>
<accession>A0ABT3THQ0</accession>
<keyword evidence="5" id="KW-0143">Chaperone</keyword>
<protein>
    <recommendedName>
        <fullName evidence="3">FAD assembly factor SdhE</fullName>
    </recommendedName>
</protein>
<name>A0ABT3THQ0_9GAMM</name>
<reference evidence="6" key="1">
    <citation type="submission" date="2019-02" db="EMBL/GenBank/DDBJ databases">
        <authorList>
            <person name="Li S.-H."/>
        </authorList>
    </citation>
    <scope>NUCLEOTIDE SEQUENCE</scope>
    <source>
        <strain evidence="6">IMCC14734</strain>
    </source>
</reference>
<proteinExistence type="inferred from homology"/>
<evidence type="ECO:0000256" key="1">
    <source>
        <dbReference type="ARBA" id="ARBA00004496"/>
    </source>
</evidence>
<dbReference type="InterPro" id="IPR036714">
    <property type="entry name" value="SDH_sf"/>
</dbReference>
<dbReference type="PANTHER" id="PTHR39585">
    <property type="entry name" value="FAD ASSEMBLY FACTOR SDHE"/>
    <property type="match status" value="1"/>
</dbReference>
<evidence type="ECO:0000256" key="5">
    <source>
        <dbReference type="ARBA" id="ARBA00023186"/>
    </source>
</evidence>